<feature type="transmembrane region" description="Helical" evidence="1">
    <location>
        <begin position="104"/>
        <end position="126"/>
    </location>
</feature>
<organism evidence="2 3">
    <name type="scientific">Methanoculleus chikugoensis</name>
    <dbReference type="NCBI Taxonomy" id="118126"/>
    <lineage>
        <taxon>Archaea</taxon>
        <taxon>Methanobacteriati</taxon>
        <taxon>Methanobacteriota</taxon>
        <taxon>Stenosarchaea group</taxon>
        <taxon>Methanomicrobia</taxon>
        <taxon>Methanomicrobiales</taxon>
        <taxon>Methanomicrobiaceae</taxon>
        <taxon>Methanoculleus</taxon>
    </lineage>
</organism>
<dbReference type="EMBL" id="AP019781">
    <property type="protein sequence ID" value="BBL67090.1"/>
    <property type="molecule type" value="Genomic_DNA"/>
</dbReference>
<keyword evidence="3" id="KW-1185">Reference proteome</keyword>
<evidence type="ECO:0000313" key="2">
    <source>
        <dbReference type="EMBL" id="BBL67090.1"/>
    </source>
</evidence>
<accession>A0ABN5XDZ6</accession>
<evidence type="ECO:0000256" key="1">
    <source>
        <dbReference type="SAM" id="Phobius"/>
    </source>
</evidence>
<sequence>MPVTGVYARFAYPGRSIYGAADLSPVLLLFCIVSLAGAALFSFALAQEGGRWWAAVPLAALLAALAAFGPVPQSSGISLFATVLLAPTALVLLLGALPFRQGTFAWFSVIEAGIISLFGMAWAYGLFLAPSLPANIRVDSPSLYEFAGAAYVYVGLPLLGIMLLALASQCSRQAR</sequence>
<feature type="transmembrane region" description="Helical" evidence="1">
    <location>
        <begin position="26"/>
        <end position="45"/>
    </location>
</feature>
<name>A0ABN5XDZ6_9EURY</name>
<keyword evidence="1" id="KW-0472">Membrane</keyword>
<dbReference type="RefSeq" id="WP_221057567.1">
    <property type="nucleotide sequence ID" value="NZ_AP019781.1"/>
</dbReference>
<evidence type="ECO:0000313" key="3">
    <source>
        <dbReference type="Proteomes" id="UP000824969"/>
    </source>
</evidence>
<feature type="transmembrane region" description="Helical" evidence="1">
    <location>
        <begin position="77"/>
        <end position="97"/>
    </location>
</feature>
<reference evidence="2 3" key="1">
    <citation type="submission" date="2019-06" db="EMBL/GenBank/DDBJ databases">
        <title>Complete genome sequence of Methanoculleus chikugoensis strain MG62.</title>
        <authorList>
            <person name="Asakawa S."/>
            <person name="Dianou D."/>
        </authorList>
    </citation>
    <scope>NUCLEOTIDE SEQUENCE [LARGE SCALE GENOMIC DNA]</scope>
    <source>
        <strain evidence="2 3">MG62</strain>
    </source>
</reference>
<feature type="transmembrane region" description="Helical" evidence="1">
    <location>
        <begin position="52"/>
        <end position="71"/>
    </location>
</feature>
<keyword evidence="1" id="KW-0812">Transmembrane</keyword>
<proteinExistence type="predicted"/>
<keyword evidence="1" id="KW-1133">Transmembrane helix</keyword>
<dbReference type="Proteomes" id="UP000824969">
    <property type="component" value="Chromosome"/>
</dbReference>
<gene>
    <name evidence="2" type="ORF">MchiMG62_02710</name>
</gene>
<feature type="transmembrane region" description="Helical" evidence="1">
    <location>
        <begin position="146"/>
        <end position="167"/>
    </location>
</feature>
<protein>
    <submittedName>
        <fullName evidence="2">Uncharacterized protein</fullName>
    </submittedName>
</protein>
<dbReference type="GeneID" id="66129770"/>